<dbReference type="InterPro" id="IPR029058">
    <property type="entry name" value="AB_hydrolase_fold"/>
</dbReference>
<gene>
    <name evidence="2" type="ORF">J5V48_03445</name>
</gene>
<name>A0ABS7DF83_9GAMM</name>
<accession>A0ABS7DF83</accession>
<dbReference type="Pfam" id="PF12146">
    <property type="entry name" value="Hydrolase_4"/>
    <property type="match status" value="1"/>
</dbReference>
<dbReference type="Proteomes" id="UP000731465">
    <property type="component" value="Unassembled WGS sequence"/>
</dbReference>
<proteinExistence type="predicted"/>
<organism evidence="2 3">
    <name type="scientific">Succinivibrio faecicola</name>
    <dbReference type="NCBI Taxonomy" id="2820300"/>
    <lineage>
        <taxon>Bacteria</taxon>
        <taxon>Pseudomonadati</taxon>
        <taxon>Pseudomonadota</taxon>
        <taxon>Gammaproteobacteria</taxon>
        <taxon>Aeromonadales</taxon>
        <taxon>Succinivibrionaceae</taxon>
        <taxon>Succinivibrio</taxon>
    </lineage>
</organism>
<comment type="caution">
    <text evidence="2">The sequence shown here is derived from an EMBL/GenBank/DDBJ whole genome shotgun (WGS) entry which is preliminary data.</text>
</comment>
<dbReference type="InterPro" id="IPR022742">
    <property type="entry name" value="Hydrolase_4"/>
</dbReference>
<keyword evidence="3" id="KW-1185">Reference proteome</keyword>
<sequence>MNKYAKEFIDEKTLIKDKDKLEQFYIDNTEDLSFINNENLTLTATRLKVKDPVNSLVIIPGRGEIAHKFYEFFYTLYNLKIEAIVIFARGQAASSRILKDKNKCHIERFEDLAKDICFVLEKLNIDNYKLLAFSLGGLISLDIIKNMKRRPSKAALIAPYIWPYFNLPDYILKSFVFLAGTLPFVRTMYTPHGKEYKRLEFVGNHHAHSKARFENYHDYFAEHREIAIGGPTYHFVKEAMKKQLELINSDFEFDIDIYCQSAGKDKVVSTPKAKEFFLKHKNDKCPPRFEIIDNCFHDLINESDEYRIDALAKALEFLFD</sequence>
<dbReference type="Gene3D" id="3.40.50.1820">
    <property type="entry name" value="alpha/beta hydrolase"/>
    <property type="match status" value="1"/>
</dbReference>
<dbReference type="RefSeq" id="WP_219937160.1">
    <property type="nucleotide sequence ID" value="NZ_JAGFNY010000007.1"/>
</dbReference>
<evidence type="ECO:0000259" key="1">
    <source>
        <dbReference type="Pfam" id="PF12146"/>
    </source>
</evidence>
<dbReference type="SUPFAM" id="SSF53474">
    <property type="entry name" value="alpha/beta-Hydrolases"/>
    <property type="match status" value="1"/>
</dbReference>
<dbReference type="GO" id="GO:0016787">
    <property type="term" value="F:hydrolase activity"/>
    <property type="evidence" value="ECO:0007669"/>
    <property type="project" value="UniProtKB-KW"/>
</dbReference>
<feature type="domain" description="Serine aminopeptidase S33" evidence="1">
    <location>
        <begin position="52"/>
        <end position="304"/>
    </location>
</feature>
<evidence type="ECO:0000313" key="2">
    <source>
        <dbReference type="EMBL" id="MBW7569944.1"/>
    </source>
</evidence>
<evidence type="ECO:0000313" key="3">
    <source>
        <dbReference type="Proteomes" id="UP000731465"/>
    </source>
</evidence>
<dbReference type="EMBL" id="JAGFNY010000007">
    <property type="protein sequence ID" value="MBW7569944.1"/>
    <property type="molecule type" value="Genomic_DNA"/>
</dbReference>
<keyword evidence="2" id="KW-0378">Hydrolase</keyword>
<reference evidence="2 3" key="1">
    <citation type="submission" date="2021-03" db="EMBL/GenBank/DDBJ databases">
        <title>Succinivibrio sp. nov. isolated from feces of cow.</title>
        <authorList>
            <person name="Choi J.-Y."/>
        </authorList>
    </citation>
    <scope>NUCLEOTIDE SEQUENCE [LARGE SCALE GENOMIC DNA]</scope>
    <source>
        <strain evidence="2 3">AGMB01872</strain>
    </source>
</reference>
<protein>
    <submittedName>
        <fullName evidence="2">Alpha/beta fold hydrolase</fullName>
    </submittedName>
</protein>